<gene>
    <name evidence="1" type="ORF">MFFC18_33380</name>
</gene>
<dbReference type="KEGG" id="mff:MFFC18_33380"/>
<evidence type="ECO:0000313" key="2">
    <source>
        <dbReference type="Proteomes" id="UP000322214"/>
    </source>
</evidence>
<organism evidence="1 2">
    <name type="scientific">Mariniblastus fucicola</name>
    <dbReference type="NCBI Taxonomy" id="980251"/>
    <lineage>
        <taxon>Bacteria</taxon>
        <taxon>Pseudomonadati</taxon>
        <taxon>Planctomycetota</taxon>
        <taxon>Planctomycetia</taxon>
        <taxon>Pirellulales</taxon>
        <taxon>Pirellulaceae</taxon>
        <taxon>Mariniblastus</taxon>
    </lineage>
</organism>
<dbReference type="EMBL" id="CP042912">
    <property type="protein sequence ID" value="QEG23439.1"/>
    <property type="molecule type" value="Genomic_DNA"/>
</dbReference>
<dbReference type="RefSeq" id="WP_148618903.1">
    <property type="nucleotide sequence ID" value="NZ_CP042912.1"/>
</dbReference>
<keyword evidence="2" id="KW-1185">Reference proteome</keyword>
<dbReference type="Proteomes" id="UP000322214">
    <property type="component" value="Chromosome"/>
</dbReference>
<dbReference type="AlphaFoldDB" id="A0A5B9PDA5"/>
<accession>A0A5B9PDA5</accession>
<protein>
    <submittedName>
        <fullName evidence="1">Uncharacterized protein</fullName>
    </submittedName>
</protein>
<evidence type="ECO:0000313" key="1">
    <source>
        <dbReference type="EMBL" id="QEG23439.1"/>
    </source>
</evidence>
<proteinExistence type="predicted"/>
<sequence>MNHERKRRTRNPKLNYGTLEDRRLLAASARFKNGLLKIQMDASGDSVKHDVGSDSQVLVNGSTVEHGASALEIDSVRHIQVFGTIRTATTISNASNS</sequence>
<dbReference type="STRING" id="980251.GCA_001642875_02736"/>
<reference evidence="1 2" key="1">
    <citation type="submission" date="2019-08" db="EMBL/GenBank/DDBJ databases">
        <title>Deep-cultivation of Planctomycetes and their phenomic and genomic characterization uncovers novel biology.</title>
        <authorList>
            <person name="Wiegand S."/>
            <person name="Jogler M."/>
            <person name="Boedeker C."/>
            <person name="Pinto D."/>
            <person name="Vollmers J."/>
            <person name="Rivas-Marin E."/>
            <person name="Kohn T."/>
            <person name="Peeters S.H."/>
            <person name="Heuer A."/>
            <person name="Rast P."/>
            <person name="Oberbeckmann S."/>
            <person name="Bunk B."/>
            <person name="Jeske O."/>
            <person name="Meyerdierks A."/>
            <person name="Storesund J.E."/>
            <person name="Kallscheuer N."/>
            <person name="Luecker S."/>
            <person name="Lage O.M."/>
            <person name="Pohl T."/>
            <person name="Merkel B.J."/>
            <person name="Hornburger P."/>
            <person name="Mueller R.-W."/>
            <person name="Bruemmer F."/>
            <person name="Labrenz M."/>
            <person name="Spormann A.M."/>
            <person name="Op den Camp H."/>
            <person name="Overmann J."/>
            <person name="Amann R."/>
            <person name="Jetten M.S.M."/>
            <person name="Mascher T."/>
            <person name="Medema M.H."/>
            <person name="Devos D.P."/>
            <person name="Kaster A.-K."/>
            <person name="Ovreas L."/>
            <person name="Rohde M."/>
            <person name="Galperin M.Y."/>
            <person name="Jogler C."/>
        </authorList>
    </citation>
    <scope>NUCLEOTIDE SEQUENCE [LARGE SCALE GENOMIC DNA]</scope>
    <source>
        <strain evidence="1 2">FC18</strain>
    </source>
</reference>
<name>A0A5B9PDA5_9BACT</name>